<evidence type="ECO:0000313" key="1">
    <source>
        <dbReference type="EMBL" id="CAF9903620.1"/>
    </source>
</evidence>
<dbReference type="AlphaFoldDB" id="A0A8H3I526"/>
<reference evidence="1" key="1">
    <citation type="submission" date="2021-03" db="EMBL/GenBank/DDBJ databases">
        <authorList>
            <person name="Tagirdzhanova G."/>
        </authorList>
    </citation>
    <scope>NUCLEOTIDE SEQUENCE</scope>
</reference>
<accession>A0A8H3I526</accession>
<sequence length="183" mass="20704">MYIVGMAVRLYMARSEKLRQASGSTLLRLSITTLIFISQRLFVSASKTQTKLLNIQFAATKTTGPRMTEQINMQREMDAALQQIKHHGAMQFDAPMQQPEADRLQVIGPDVLYELIEAHRTLCERNVSMAPNQSTHTDWLNSPGQCSLVPADSGRGKSVLARDLIDNELLKRDPEPFISYFFF</sequence>
<dbReference type="Proteomes" id="UP000664169">
    <property type="component" value="Unassembled WGS sequence"/>
</dbReference>
<proteinExistence type="predicted"/>
<name>A0A8H3I526_9LECA</name>
<organism evidence="1 2">
    <name type="scientific">Gomphillus americanus</name>
    <dbReference type="NCBI Taxonomy" id="1940652"/>
    <lineage>
        <taxon>Eukaryota</taxon>
        <taxon>Fungi</taxon>
        <taxon>Dikarya</taxon>
        <taxon>Ascomycota</taxon>
        <taxon>Pezizomycotina</taxon>
        <taxon>Lecanoromycetes</taxon>
        <taxon>OSLEUM clade</taxon>
        <taxon>Ostropomycetidae</taxon>
        <taxon>Ostropales</taxon>
        <taxon>Graphidaceae</taxon>
        <taxon>Gomphilloideae</taxon>
        <taxon>Gomphillus</taxon>
    </lineage>
</organism>
<protein>
    <submittedName>
        <fullName evidence="1">Uncharacterized protein</fullName>
    </submittedName>
</protein>
<evidence type="ECO:0000313" key="2">
    <source>
        <dbReference type="Proteomes" id="UP000664169"/>
    </source>
</evidence>
<comment type="caution">
    <text evidence="1">The sequence shown here is derived from an EMBL/GenBank/DDBJ whole genome shotgun (WGS) entry which is preliminary data.</text>
</comment>
<gene>
    <name evidence="1" type="ORF">GOMPHAMPRED_000438</name>
</gene>
<keyword evidence="2" id="KW-1185">Reference proteome</keyword>
<dbReference type="EMBL" id="CAJPDQ010000001">
    <property type="protein sequence ID" value="CAF9903620.1"/>
    <property type="molecule type" value="Genomic_DNA"/>
</dbReference>